<gene>
    <name evidence="3" type="ORF">Vretimale_19384</name>
</gene>
<dbReference type="PROSITE" id="PS50197">
    <property type="entry name" value="BEACH"/>
    <property type="match status" value="1"/>
</dbReference>
<dbReference type="EMBL" id="BNCQ01000085">
    <property type="protein sequence ID" value="GIM16809.1"/>
    <property type="molecule type" value="Genomic_DNA"/>
</dbReference>
<feature type="region of interest" description="Disordered" evidence="1">
    <location>
        <begin position="181"/>
        <end position="201"/>
    </location>
</feature>
<dbReference type="PANTHER" id="PTHR44662:SF1">
    <property type="entry name" value="WD REPEAT-CONTAINING PROTEIN 81"/>
    <property type="match status" value="1"/>
</dbReference>
<organism evidence="3 4">
    <name type="scientific">Volvox reticuliferus</name>
    <dbReference type="NCBI Taxonomy" id="1737510"/>
    <lineage>
        <taxon>Eukaryota</taxon>
        <taxon>Viridiplantae</taxon>
        <taxon>Chlorophyta</taxon>
        <taxon>core chlorophytes</taxon>
        <taxon>Chlorophyceae</taxon>
        <taxon>CS clade</taxon>
        <taxon>Chlamydomonadales</taxon>
        <taxon>Volvocaceae</taxon>
        <taxon>Volvox</taxon>
    </lineage>
</organism>
<sequence length="586" mass="62049">MASEYGDDEVADGLLRLAAQLQTFAASLLGLELDYVIPDIQGLTGWVAGARSTSRQPVILHFRGPWNGEDATAIPAGSPTIPPPDHGAPVSLERYLDEIPAELLTDSTPSGAPSRSPPYLRTVCTASRPDSHLLTSKPDHPNLAVLLNVISDSGALLSGGLLVPAASGITLRTTAVSAAAMSSPPVPLPAPEPPPAPSGLPEPLPPGVATVGASWHPGCSLAECLRSPTAAASCGLDASGPGDQHLRFLLLQLVAAVCHLHAHGHTLGGGISPVTILLQPGGWLQLLPPLLDQPQPLLQPAMPLPRLPTCLRDLPPTLPALTRAWQHHALSTLDYLMLINIMAGRRLGDRTFHPFVPWVTDFTVPPRAMLTGSSSGGAGGSNSGSSSRGGSGGGGTGGRGGWHDLTQSRYRQAKGDLQLDVTFESSDVPHHIPQEPLSELSFCIYMARMTPRAVLQRAVRSHFEPREYPPSVEAMLARTPDECLPQLYTDPGIFRSIHPELPDLQLPEWASSPQEFIRWHRALLESDHVSRHLHHWLDLFFGYKLLGSAAVTAKNVYLTTQPQPRAVATAAAPGGGGAWSATADGP</sequence>
<evidence type="ECO:0000259" key="2">
    <source>
        <dbReference type="PROSITE" id="PS50197"/>
    </source>
</evidence>
<feature type="compositionally biased region" description="Gly residues" evidence="1">
    <location>
        <begin position="374"/>
        <end position="400"/>
    </location>
</feature>
<dbReference type="SUPFAM" id="SSF81837">
    <property type="entry name" value="BEACH domain"/>
    <property type="match status" value="1"/>
</dbReference>
<dbReference type="Proteomes" id="UP000722791">
    <property type="component" value="Unassembled WGS sequence"/>
</dbReference>
<name>A0A8J4GZ78_9CHLO</name>
<dbReference type="AlphaFoldDB" id="A0A8J4GZ78"/>
<feature type="compositionally biased region" description="Pro residues" evidence="1">
    <location>
        <begin position="184"/>
        <end position="201"/>
    </location>
</feature>
<protein>
    <recommendedName>
        <fullName evidence="2">BEACH domain-containing protein</fullName>
    </recommendedName>
</protein>
<proteinExistence type="predicted"/>
<dbReference type="SMART" id="SM01026">
    <property type="entry name" value="Beach"/>
    <property type="match status" value="1"/>
</dbReference>
<reference evidence="3" key="1">
    <citation type="journal article" date="2021" name="Proc. Natl. Acad. Sci. U.S.A.">
        <title>Three genomes in the algal genus Volvox reveal the fate of a haploid sex-determining region after a transition to homothallism.</title>
        <authorList>
            <person name="Yamamoto K."/>
            <person name="Hamaji T."/>
            <person name="Kawai-Toyooka H."/>
            <person name="Matsuzaki R."/>
            <person name="Takahashi F."/>
            <person name="Nishimura Y."/>
            <person name="Kawachi M."/>
            <person name="Noguchi H."/>
            <person name="Minakuchi Y."/>
            <person name="Umen J.G."/>
            <person name="Toyoda A."/>
            <person name="Nozaki H."/>
        </authorList>
    </citation>
    <scope>NUCLEOTIDE SEQUENCE</scope>
    <source>
        <strain evidence="3">NIES-3785</strain>
    </source>
</reference>
<comment type="caution">
    <text evidence="3">The sequence shown here is derived from an EMBL/GenBank/DDBJ whole genome shotgun (WGS) entry which is preliminary data.</text>
</comment>
<dbReference type="InterPro" id="IPR052651">
    <property type="entry name" value="WDR81"/>
</dbReference>
<dbReference type="Gene3D" id="1.10.1540.10">
    <property type="entry name" value="BEACH domain"/>
    <property type="match status" value="1"/>
</dbReference>
<dbReference type="Pfam" id="PF02138">
    <property type="entry name" value="Beach"/>
    <property type="match status" value="2"/>
</dbReference>
<feature type="non-terminal residue" evidence="3">
    <location>
        <position position="586"/>
    </location>
</feature>
<dbReference type="InterPro" id="IPR000409">
    <property type="entry name" value="BEACH_dom"/>
</dbReference>
<evidence type="ECO:0000256" key="1">
    <source>
        <dbReference type="SAM" id="MobiDB-lite"/>
    </source>
</evidence>
<dbReference type="PANTHER" id="PTHR44662">
    <property type="entry name" value="WD REPEAT-CONTAINING PROTEIN 81"/>
    <property type="match status" value="1"/>
</dbReference>
<evidence type="ECO:0000313" key="4">
    <source>
        <dbReference type="Proteomes" id="UP000722791"/>
    </source>
</evidence>
<evidence type="ECO:0000313" key="3">
    <source>
        <dbReference type="EMBL" id="GIM16809.1"/>
    </source>
</evidence>
<feature type="region of interest" description="Disordered" evidence="1">
    <location>
        <begin position="370"/>
        <end position="404"/>
    </location>
</feature>
<dbReference type="InterPro" id="IPR036372">
    <property type="entry name" value="BEACH_dom_sf"/>
</dbReference>
<feature type="domain" description="BEACH" evidence="2">
    <location>
        <begin position="310"/>
        <end position="586"/>
    </location>
</feature>
<accession>A0A8J4GZ78</accession>